<dbReference type="InParanoid" id="A0A0L0HS82"/>
<dbReference type="VEuPathDB" id="FungiDB:SPPG_01431"/>
<feature type="region of interest" description="Disordered" evidence="2">
    <location>
        <begin position="154"/>
        <end position="213"/>
    </location>
</feature>
<dbReference type="EMBL" id="KQ257451">
    <property type="protein sequence ID" value="KND03983.1"/>
    <property type="molecule type" value="Genomic_DNA"/>
</dbReference>
<evidence type="ECO:0000313" key="4">
    <source>
        <dbReference type="Proteomes" id="UP000053201"/>
    </source>
</evidence>
<dbReference type="Proteomes" id="UP000053201">
    <property type="component" value="Unassembled WGS sequence"/>
</dbReference>
<proteinExistence type="predicted"/>
<dbReference type="RefSeq" id="XP_016612022.1">
    <property type="nucleotide sequence ID" value="XM_016749748.1"/>
</dbReference>
<organism evidence="3 4">
    <name type="scientific">Spizellomyces punctatus (strain DAOM BR117)</name>
    <dbReference type="NCBI Taxonomy" id="645134"/>
    <lineage>
        <taxon>Eukaryota</taxon>
        <taxon>Fungi</taxon>
        <taxon>Fungi incertae sedis</taxon>
        <taxon>Chytridiomycota</taxon>
        <taxon>Chytridiomycota incertae sedis</taxon>
        <taxon>Chytridiomycetes</taxon>
        <taxon>Spizellomycetales</taxon>
        <taxon>Spizellomycetaceae</taxon>
        <taxon>Spizellomyces</taxon>
    </lineage>
</organism>
<protein>
    <submittedName>
        <fullName evidence="3">Uncharacterized protein</fullName>
    </submittedName>
</protein>
<evidence type="ECO:0000256" key="1">
    <source>
        <dbReference type="SAM" id="Coils"/>
    </source>
</evidence>
<gene>
    <name evidence="3" type="ORF">SPPG_01431</name>
</gene>
<dbReference type="OMA" id="INMANRI"/>
<dbReference type="AlphaFoldDB" id="A0A0L0HS82"/>
<feature type="compositionally biased region" description="Low complexity" evidence="2">
    <location>
        <begin position="170"/>
        <end position="186"/>
    </location>
</feature>
<keyword evidence="4" id="KW-1185">Reference proteome</keyword>
<dbReference type="PANTHER" id="PTHR31058">
    <property type="entry name" value="ZINC FINGER C4H2 DOMAIN-CONTAINING PROTEIN"/>
    <property type="match status" value="1"/>
</dbReference>
<dbReference type="OrthoDB" id="20865at2759"/>
<feature type="compositionally biased region" description="Polar residues" evidence="2">
    <location>
        <begin position="187"/>
        <end position="198"/>
    </location>
</feature>
<dbReference type="GO" id="GO:0005634">
    <property type="term" value="C:nucleus"/>
    <property type="evidence" value="ECO:0007669"/>
    <property type="project" value="TreeGrafter"/>
</dbReference>
<sequence length="213" mass="24461">MSSGAVLPIDESPNDEQVHRLEELQQIRTETHRLNRNKTQILAATQRVEKHDALMTELNSEQRKLLAEKLALVDKLKTVQKDMDEIRIAQRRLREMNAHQQAELRKLREDYQPLKDRVDALRQKHGLAKLPNVQDEIENETARYLQERRERWRDSGLIDTTNESTTATRPSISPSISAQSSAATTPLQSPRLKNSDLVTSAAGDKSIRKKKKK</sequence>
<name>A0A0L0HS82_SPIPD</name>
<evidence type="ECO:0000256" key="2">
    <source>
        <dbReference type="SAM" id="MobiDB-lite"/>
    </source>
</evidence>
<evidence type="ECO:0000313" key="3">
    <source>
        <dbReference type="EMBL" id="KND03983.1"/>
    </source>
</evidence>
<feature type="coiled-coil region" evidence="1">
    <location>
        <begin position="90"/>
        <end position="124"/>
    </location>
</feature>
<reference evidence="3 4" key="1">
    <citation type="submission" date="2009-08" db="EMBL/GenBank/DDBJ databases">
        <title>The Genome Sequence of Spizellomyces punctatus strain DAOM BR117.</title>
        <authorList>
            <consortium name="The Broad Institute Genome Sequencing Platform"/>
            <person name="Russ C."/>
            <person name="Cuomo C."/>
            <person name="Shea T."/>
            <person name="Young S.K."/>
            <person name="Zeng Q."/>
            <person name="Koehrsen M."/>
            <person name="Haas B."/>
            <person name="Borodovsky M."/>
            <person name="Guigo R."/>
            <person name="Alvarado L."/>
            <person name="Berlin A."/>
            <person name="Bochicchio J."/>
            <person name="Borenstein D."/>
            <person name="Chapman S."/>
            <person name="Chen Z."/>
            <person name="Engels R."/>
            <person name="Freedman E."/>
            <person name="Gellesch M."/>
            <person name="Goldberg J."/>
            <person name="Griggs A."/>
            <person name="Gujja S."/>
            <person name="Heiman D."/>
            <person name="Hepburn T."/>
            <person name="Howarth C."/>
            <person name="Jen D."/>
            <person name="Larson L."/>
            <person name="Lewis B."/>
            <person name="Mehta T."/>
            <person name="Park D."/>
            <person name="Pearson M."/>
            <person name="Roberts A."/>
            <person name="Saif S."/>
            <person name="Shenoy N."/>
            <person name="Sisk P."/>
            <person name="Stolte C."/>
            <person name="Sykes S."/>
            <person name="Thomson T."/>
            <person name="Walk T."/>
            <person name="White J."/>
            <person name="Yandava C."/>
            <person name="Burger G."/>
            <person name="Gray M.W."/>
            <person name="Holland P.W.H."/>
            <person name="King N."/>
            <person name="Lang F.B.F."/>
            <person name="Roger A.J."/>
            <person name="Ruiz-Trillo I."/>
            <person name="Lander E."/>
            <person name="Nusbaum C."/>
        </authorList>
    </citation>
    <scope>NUCLEOTIDE SEQUENCE [LARGE SCALE GENOMIC DNA]</scope>
    <source>
        <strain evidence="3 4">DAOM BR117</strain>
    </source>
</reference>
<accession>A0A0L0HS82</accession>
<dbReference type="InterPro" id="IPR018482">
    <property type="entry name" value="Znf-C4H2"/>
</dbReference>
<keyword evidence="1" id="KW-0175">Coiled coil</keyword>
<dbReference type="Pfam" id="PF10146">
    <property type="entry name" value="zf-C4H2"/>
    <property type="match status" value="1"/>
</dbReference>
<feature type="compositionally biased region" description="Polar residues" evidence="2">
    <location>
        <begin position="158"/>
        <end position="169"/>
    </location>
</feature>
<dbReference type="GeneID" id="27685091"/>
<dbReference type="PANTHER" id="PTHR31058:SF2">
    <property type="entry name" value="ZINC FINGER C4H2 DOMAIN-CONTAINING PROTEIN"/>
    <property type="match status" value="1"/>
</dbReference>